<keyword evidence="1" id="KW-1133">Transmembrane helix</keyword>
<keyword evidence="1" id="KW-0812">Transmembrane</keyword>
<dbReference type="AlphaFoldDB" id="A0A8A3YF03"/>
<evidence type="ECO:0000313" key="2">
    <source>
        <dbReference type="EMBL" id="QTA94004.1"/>
    </source>
</evidence>
<keyword evidence="2" id="KW-0496">Mitochondrion</keyword>
<proteinExistence type="predicted"/>
<dbReference type="EMBL" id="MT947597">
    <property type="protein sequence ID" value="QTA94004.1"/>
    <property type="molecule type" value="Genomic_DNA"/>
</dbReference>
<sequence length="52" mass="6465">MPQMKPLYWMNLYIIVLLLLVLFMVFIHYLFIYKCDDIVSLNNKDINLIWLW</sequence>
<gene>
    <name evidence="2" type="primary">ATP8</name>
</gene>
<feature type="transmembrane region" description="Helical" evidence="1">
    <location>
        <begin position="12"/>
        <end position="32"/>
    </location>
</feature>
<reference evidence="2" key="1">
    <citation type="journal article" name="Insects">
        <title>Tracking the Distribution and Burst of Nuclear Mitochondrial DNA Sequences (NUMTs) in Fig Wasp Genomes.</title>
        <authorList>
            <person name="Wang J.X."/>
            <person name="Liu J."/>
            <person name="Miao Y.H."/>
            <person name="Huang D.W."/>
            <person name="Xiao J.H."/>
        </authorList>
    </citation>
    <scope>NUCLEOTIDE SEQUENCE</scope>
</reference>
<geneLocation type="mitochondrion" evidence="2"/>
<name>A0A8A3YF03_9HYME</name>
<evidence type="ECO:0000256" key="1">
    <source>
        <dbReference type="SAM" id="Phobius"/>
    </source>
</evidence>
<keyword evidence="1" id="KW-0472">Membrane</keyword>
<organism evidence="2">
    <name type="scientific">Eupristina koningsbergeri</name>
    <dbReference type="NCBI Taxonomy" id="318089"/>
    <lineage>
        <taxon>Eukaryota</taxon>
        <taxon>Metazoa</taxon>
        <taxon>Ecdysozoa</taxon>
        <taxon>Arthropoda</taxon>
        <taxon>Hexapoda</taxon>
        <taxon>Insecta</taxon>
        <taxon>Pterygota</taxon>
        <taxon>Neoptera</taxon>
        <taxon>Endopterygota</taxon>
        <taxon>Hymenoptera</taxon>
        <taxon>Apocrita</taxon>
        <taxon>Proctotrupomorpha</taxon>
        <taxon>Chalcidoidea</taxon>
        <taxon>Agaonidae</taxon>
        <taxon>Agaoninae</taxon>
        <taxon>Eupristina</taxon>
    </lineage>
</organism>
<accession>A0A8A3YF03</accession>
<protein>
    <submittedName>
        <fullName evidence="2">ATP synthase F0 subunit 8</fullName>
    </submittedName>
</protein>